<dbReference type="InterPro" id="IPR001296">
    <property type="entry name" value="Glyco_trans_1"/>
</dbReference>
<dbReference type="SUPFAM" id="SSF53756">
    <property type="entry name" value="UDP-Glycosyltransferase/glycogen phosphorylase"/>
    <property type="match status" value="1"/>
</dbReference>
<evidence type="ECO:0000259" key="2">
    <source>
        <dbReference type="Pfam" id="PF00534"/>
    </source>
</evidence>
<dbReference type="GO" id="GO:0016757">
    <property type="term" value="F:glycosyltransferase activity"/>
    <property type="evidence" value="ECO:0007669"/>
    <property type="project" value="InterPro"/>
</dbReference>
<dbReference type="Gene3D" id="3.40.50.2000">
    <property type="entry name" value="Glycogen Phosphorylase B"/>
    <property type="match status" value="2"/>
</dbReference>
<protein>
    <recommendedName>
        <fullName evidence="2">Glycosyl transferase family 1 domain-containing protein</fullName>
    </recommendedName>
</protein>
<evidence type="ECO:0000313" key="4">
    <source>
        <dbReference type="Proteomes" id="UP000178168"/>
    </source>
</evidence>
<evidence type="ECO:0000313" key="3">
    <source>
        <dbReference type="EMBL" id="OHA85667.1"/>
    </source>
</evidence>
<reference evidence="3 4" key="1">
    <citation type="journal article" date="2016" name="Nat. Commun.">
        <title>Thousands of microbial genomes shed light on interconnected biogeochemical processes in an aquifer system.</title>
        <authorList>
            <person name="Anantharaman K."/>
            <person name="Brown C.T."/>
            <person name="Hug L.A."/>
            <person name="Sharon I."/>
            <person name="Castelle C.J."/>
            <person name="Probst A.J."/>
            <person name="Thomas B.C."/>
            <person name="Singh A."/>
            <person name="Wilkins M.J."/>
            <person name="Karaoz U."/>
            <person name="Brodie E.L."/>
            <person name="Williams K.H."/>
            <person name="Hubbard S.S."/>
            <person name="Banfield J.F."/>
        </authorList>
    </citation>
    <scope>NUCLEOTIDE SEQUENCE [LARGE SCALE GENOMIC DNA]</scope>
</reference>
<dbReference type="AlphaFoldDB" id="A0A1G2SKV6"/>
<keyword evidence="1" id="KW-0808">Transferase</keyword>
<dbReference type="STRING" id="1802730.A2591_02435"/>
<dbReference type="Pfam" id="PF00534">
    <property type="entry name" value="Glycos_transf_1"/>
    <property type="match status" value="1"/>
</dbReference>
<gene>
    <name evidence="3" type="ORF">A2591_02435</name>
</gene>
<feature type="domain" description="Glycosyl transferase family 1" evidence="2">
    <location>
        <begin position="223"/>
        <end position="308"/>
    </location>
</feature>
<organism evidence="3 4">
    <name type="scientific">Candidatus Yonathbacteria bacterium RIFOXYD1_FULL_52_36</name>
    <dbReference type="NCBI Taxonomy" id="1802730"/>
    <lineage>
        <taxon>Bacteria</taxon>
        <taxon>Candidatus Yonathiibacteriota</taxon>
    </lineage>
</organism>
<proteinExistence type="predicted"/>
<dbReference type="PANTHER" id="PTHR46401">
    <property type="entry name" value="GLYCOSYLTRANSFERASE WBBK-RELATED"/>
    <property type="match status" value="1"/>
</dbReference>
<dbReference type="Proteomes" id="UP000178168">
    <property type="component" value="Unassembled WGS sequence"/>
</dbReference>
<comment type="caution">
    <text evidence="3">The sequence shown here is derived from an EMBL/GenBank/DDBJ whole genome shotgun (WGS) entry which is preliminary data.</text>
</comment>
<dbReference type="EMBL" id="MHUZ01000020">
    <property type="protein sequence ID" value="OHA85667.1"/>
    <property type="molecule type" value="Genomic_DNA"/>
</dbReference>
<accession>A0A1G2SKV6</accession>
<sequence>MKILIATGIYPPDIGGPAHYAHSLKEALEGKGYEVAVVRYTIEKRLPTGIRHLVSLVKLLSASDEEQCIIALDTFSMGIPALAVAKFLNKRLVVRVGGDFLWEHYVERTRERITLPAFYRAMPELSRKERMIFRLTKLLLSSADEVVFSTAWQRDIFLDPYEIRRHRTSVIGNAFVRHFAPTNVSEKKFLWAGRAIFLKNVDALRNAFDRVRAKRPDVSLEISGAVPHHELMEKIGSAYAVIIPSLSEVSPNFALEAIACGKPVIVTAETGIAEQIADAALLIDPLDVDDIANKILLLLDDAEYARKAEAARTISIVHTYDEIADEFIEVCKKPL</sequence>
<dbReference type="CDD" id="cd03801">
    <property type="entry name" value="GT4_PimA-like"/>
    <property type="match status" value="1"/>
</dbReference>
<evidence type="ECO:0000256" key="1">
    <source>
        <dbReference type="ARBA" id="ARBA00022679"/>
    </source>
</evidence>
<name>A0A1G2SKV6_9BACT</name>
<dbReference type="GO" id="GO:0009103">
    <property type="term" value="P:lipopolysaccharide biosynthetic process"/>
    <property type="evidence" value="ECO:0007669"/>
    <property type="project" value="TreeGrafter"/>
</dbReference>
<dbReference type="PANTHER" id="PTHR46401:SF2">
    <property type="entry name" value="GLYCOSYLTRANSFERASE WBBK-RELATED"/>
    <property type="match status" value="1"/>
</dbReference>